<dbReference type="EMBL" id="JAENGP010000010">
    <property type="protein sequence ID" value="MBK1781457.1"/>
    <property type="molecule type" value="Genomic_DNA"/>
</dbReference>
<evidence type="ECO:0000256" key="3">
    <source>
        <dbReference type="ARBA" id="ARBA00022729"/>
    </source>
</evidence>
<dbReference type="PIRSF" id="PIRSF004846">
    <property type="entry name" value="ModA"/>
    <property type="match status" value="1"/>
</dbReference>
<evidence type="ECO:0000313" key="5">
    <source>
        <dbReference type="EMBL" id="MBK1781457.1"/>
    </source>
</evidence>
<dbReference type="Proteomes" id="UP000635316">
    <property type="component" value="Unassembled WGS sequence"/>
</dbReference>
<comment type="caution">
    <text evidence="5">The sequence shown here is derived from an EMBL/GenBank/DDBJ whole genome shotgun (WGS) entry which is preliminary data.</text>
</comment>
<accession>A0ABS1EBZ0</accession>
<protein>
    <submittedName>
        <fullName evidence="5">Molybdate ABC transporter substrate-binding protein</fullName>
    </submittedName>
</protein>
<proteinExistence type="inferred from homology"/>
<organism evidence="5 6">
    <name type="scientific">Advenella mandrilli</name>
    <dbReference type="NCBI Taxonomy" id="2800330"/>
    <lineage>
        <taxon>Bacteria</taxon>
        <taxon>Pseudomonadati</taxon>
        <taxon>Pseudomonadota</taxon>
        <taxon>Betaproteobacteria</taxon>
        <taxon>Burkholderiales</taxon>
        <taxon>Alcaligenaceae</taxon>
    </lineage>
</organism>
<dbReference type="InterPro" id="IPR005950">
    <property type="entry name" value="ModA"/>
</dbReference>
<dbReference type="SUPFAM" id="SSF53850">
    <property type="entry name" value="Periplasmic binding protein-like II"/>
    <property type="match status" value="1"/>
</dbReference>
<keyword evidence="6" id="KW-1185">Reference proteome</keyword>
<comment type="similarity">
    <text evidence="1">Belongs to the bacterial solute-binding protein ModA family.</text>
</comment>
<dbReference type="PANTHER" id="PTHR30632:SF0">
    <property type="entry name" value="SULFATE-BINDING PROTEIN"/>
    <property type="match status" value="1"/>
</dbReference>
<dbReference type="InterPro" id="IPR050682">
    <property type="entry name" value="ModA/WtpA"/>
</dbReference>
<gene>
    <name evidence="5" type="primary">modA</name>
    <name evidence="5" type="ORF">JHL22_09515</name>
</gene>
<feature type="chain" id="PRO_5045991306" evidence="4">
    <location>
        <begin position="20"/>
        <end position="247"/>
    </location>
</feature>
<dbReference type="NCBIfam" id="TIGR01256">
    <property type="entry name" value="modA"/>
    <property type="match status" value="1"/>
</dbReference>
<evidence type="ECO:0000256" key="4">
    <source>
        <dbReference type="SAM" id="SignalP"/>
    </source>
</evidence>
<dbReference type="RefSeq" id="WP_200236439.1">
    <property type="nucleotide sequence ID" value="NZ_JAENGP010000010.1"/>
</dbReference>
<keyword evidence="3 4" id="KW-0732">Signal</keyword>
<evidence type="ECO:0000313" key="6">
    <source>
        <dbReference type="Proteomes" id="UP000635316"/>
    </source>
</evidence>
<sequence length="247" mass="26835">MFKRILLLLACVGVGNASAATITVSAAASLKEVFQEIGQKFEQAHQGHKIDFNFGGSGSLLQQIRHGAPVDVFASADLANMQAANEGGFLQNNRQTNFVKNELVFIVPAASKLKLETLNDLQSDEVKRIAIGNPSSVPAGRYTETALKKAGLDNALKEKTVFTQNVRQALEYVANANVEAGFVYGTDAKILADKVKVVFNVDLDKPVIYPIAVIKDSKEPALAQQFVNYVLSEESRVVFDKYGFARP</sequence>
<dbReference type="PANTHER" id="PTHR30632">
    <property type="entry name" value="MOLYBDATE-BINDING PERIPLASMIC PROTEIN"/>
    <property type="match status" value="1"/>
</dbReference>
<evidence type="ECO:0000256" key="2">
    <source>
        <dbReference type="ARBA" id="ARBA00022723"/>
    </source>
</evidence>
<reference evidence="5 6" key="1">
    <citation type="submission" date="2020-12" db="EMBL/GenBank/DDBJ databases">
        <authorList>
            <person name="Lu T."/>
            <person name="Wang Q."/>
            <person name="Han X."/>
        </authorList>
    </citation>
    <scope>NUCLEOTIDE SEQUENCE [LARGE SCALE GENOMIC DNA]</scope>
    <source>
        <strain evidence="5 6">WQ 585</strain>
    </source>
</reference>
<dbReference type="Gene3D" id="3.40.190.10">
    <property type="entry name" value="Periplasmic binding protein-like II"/>
    <property type="match status" value="2"/>
</dbReference>
<feature type="signal peptide" evidence="4">
    <location>
        <begin position="1"/>
        <end position="19"/>
    </location>
</feature>
<name>A0ABS1EBZ0_9BURK</name>
<evidence type="ECO:0000256" key="1">
    <source>
        <dbReference type="ARBA" id="ARBA00009175"/>
    </source>
</evidence>
<dbReference type="Pfam" id="PF13531">
    <property type="entry name" value="SBP_bac_11"/>
    <property type="match status" value="1"/>
</dbReference>
<keyword evidence="2" id="KW-0479">Metal-binding</keyword>